<evidence type="ECO:0000313" key="11">
    <source>
        <dbReference type="EMBL" id="MFD0897481.1"/>
    </source>
</evidence>
<keyword evidence="3 8" id="KW-0436">Ligase</keyword>
<evidence type="ECO:0000256" key="7">
    <source>
        <dbReference type="ARBA" id="ARBA00048819"/>
    </source>
</evidence>
<accession>A0ABW3EEH4</accession>
<feature type="domain" description="Glutamate--cysteine ligase" evidence="10">
    <location>
        <begin position="20"/>
        <end position="246"/>
    </location>
</feature>
<dbReference type="SUPFAM" id="SSF55931">
    <property type="entry name" value="Glutamine synthetase/guanido kinase"/>
    <property type="match status" value="1"/>
</dbReference>
<proteinExistence type="inferred from homology"/>
<organism evidence="11 12">
    <name type="scientific">Loigolactobacillus binensis</name>
    <dbReference type="NCBI Taxonomy" id="2559922"/>
    <lineage>
        <taxon>Bacteria</taxon>
        <taxon>Bacillati</taxon>
        <taxon>Bacillota</taxon>
        <taxon>Bacilli</taxon>
        <taxon>Lactobacillales</taxon>
        <taxon>Lactobacillaceae</taxon>
        <taxon>Loigolactobacillus</taxon>
    </lineage>
</organism>
<dbReference type="EMBL" id="JBHTIO010000033">
    <property type="protein sequence ID" value="MFD0897481.1"/>
    <property type="molecule type" value="Genomic_DNA"/>
</dbReference>
<gene>
    <name evidence="11" type="ORF">ACFQZ7_06980</name>
</gene>
<dbReference type="PANTHER" id="PTHR38761:SF1">
    <property type="entry name" value="GLUTAMATE--CYSTEINE LIGASE"/>
    <property type="match status" value="1"/>
</dbReference>
<comment type="catalytic activity">
    <reaction evidence="7 9">
        <text>L-cysteine + L-glutamate + ATP = gamma-L-glutamyl-L-cysteine + ADP + phosphate + H(+)</text>
        <dbReference type="Rhea" id="RHEA:13285"/>
        <dbReference type="ChEBI" id="CHEBI:15378"/>
        <dbReference type="ChEBI" id="CHEBI:29985"/>
        <dbReference type="ChEBI" id="CHEBI:30616"/>
        <dbReference type="ChEBI" id="CHEBI:35235"/>
        <dbReference type="ChEBI" id="CHEBI:43474"/>
        <dbReference type="ChEBI" id="CHEBI:58173"/>
        <dbReference type="ChEBI" id="CHEBI:456216"/>
        <dbReference type="EC" id="6.3.2.2"/>
    </reaction>
</comment>
<keyword evidence="12" id="KW-1185">Reference proteome</keyword>
<reference evidence="12" key="1">
    <citation type="journal article" date="2019" name="Int. J. Syst. Evol. Microbiol.">
        <title>The Global Catalogue of Microorganisms (GCM) 10K type strain sequencing project: providing services to taxonomists for standard genome sequencing and annotation.</title>
        <authorList>
            <consortium name="The Broad Institute Genomics Platform"/>
            <consortium name="The Broad Institute Genome Sequencing Center for Infectious Disease"/>
            <person name="Wu L."/>
            <person name="Ma J."/>
        </authorList>
    </citation>
    <scope>NUCLEOTIDE SEQUENCE [LARGE SCALE GENOMIC DNA]</scope>
    <source>
        <strain evidence="12">CCM 8925</strain>
    </source>
</reference>
<dbReference type="Gene3D" id="3.30.590.20">
    <property type="match status" value="1"/>
</dbReference>
<evidence type="ECO:0000256" key="5">
    <source>
        <dbReference type="ARBA" id="ARBA00022741"/>
    </source>
</evidence>
<comment type="caution">
    <text evidence="11">The sequence shown here is derived from an EMBL/GenBank/DDBJ whole genome shotgun (WGS) entry which is preliminary data.</text>
</comment>
<comment type="pathway">
    <text evidence="1 9">Sulfur metabolism; glutathione biosynthesis; glutathione from L-cysteine and L-glutamate: step 1/2.</text>
</comment>
<keyword evidence="6" id="KW-0067">ATP-binding</keyword>
<evidence type="ECO:0000313" key="12">
    <source>
        <dbReference type="Proteomes" id="UP001597104"/>
    </source>
</evidence>
<evidence type="ECO:0000256" key="2">
    <source>
        <dbReference type="ARBA" id="ARBA00012220"/>
    </source>
</evidence>
<evidence type="ECO:0000256" key="1">
    <source>
        <dbReference type="ARBA" id="ARBA00005006"/>
    </source>
</evidence>
<evidence type="ECO:0000256" key="9">
    <source>
        <dbReference type="RuleBase" id="RU004391"/>
    </source>
</evidence>
<comment type="similarity">
    <text evidence="8">Belongs to the glutamate--cysteine ligase type 1 family.</text>
</comment>
<dbReference type="EC" id="6.3.2.2" evidence="2 9"/>
<evidence type="ECO:0000259" key="10">
    <source>
        <dbReference type="Pfam" id="PF04262"/>
    </source>
</evidence>
<keyword evidence="4 8" id="KW-0317">Glutathione biosynthesis</keyword>
<dbReference type="PANTHER" id="PTHR38761">
    <property type="entry name" value="GLUTAMATE--CYSTEINE LIGASE"/>
    <property type="match status" value="1"/>
</dbReference>
<dbReference type="RefSeq" id="WP_137637930.1">
    <property type="nucleotide sequence ID" value="NZ_BJDN01000015.1"/>
</dbReference>
<feature type="domain" description="Glutamate--cysteine ligase" evidence="10">
    <location>
        <begin position="248"/>
        <end position="314"/>
    </location>
</feature>
<protein>
    <recommendedName>
        <fullName evidence="2 9">Glutamate--cysteine ligase</fullName>
        <ecNumber evidence="2 9">6.3.2.2</ecNumber>
    </recommendedName>
</protein>
<dbReference type="InterPro" id="IPR014746">
    <property type="entry name" value="Gln_synth/guanido_kin_cat_dom"/>
</dbReference>
<evidence type="ECO:0000256" key="4">
    <source>
        <dbReference type="ARBA" id="ARBA00022684"/>
    </source>
</evidence>
<evidence type="ECO:0000256" key="3">
    <source>
        <dbReference type="ARBA" id="ARBA00022598"/>
    </source>
</evidence>
<dbReference type="InterPro" id="IPR006334">
    <property type="entry name" value="Glut_cys_ligase"/>
</dbReference>
<dbReference type="Pfam" id="PF04262">
    <property type="entry name" value="Glu_cys_ligase"/>
    <property type="match status" value="2"/>
</dbReference>
<dbReference type="InterPro" id="IPR007370">
    <property type="entry name" value="Glu_cys_ligase"/>
</dbReference>
<evidence type="ECO:0000256" key="8">
    <source>
        <dbReference type="RuleBase" id="RU003544"/>
    </source>
</evidence>
<sequence length="459" mass="51589">MDDLGKCILNLGIGNFEYGFTWGLEVERHRMSANGYLSTEPYPELLGQQNANPYIKNDYFNTQSEVITPVANSIGNAMNYLAALDHTLRAGLATNEYLWPFSLPPKLTVARSELAYADVDPQKLAYYQELARRYGLTEGLPAGIHVNLAPKRIWTQMIAQKLRQDPQKARDELLLKQAIGFMHYRWLFTYLNGASPIAEANYLADLPPQPVRSLRNSRQFGYGFASHFKGDYTSVTAYSEQMRAAIAADDLIAETAFHEAVRLRHPAGLMAMQQHGVSHIELRMLDLDPTTAIGIRGSTLLLVQLLALHFMLMPKLDATVLVTASAINDQVALEQPQQLTSQQQVGLKLFEQLQKLVVVADLPPIYAAVVTQAAEKMVHPQLTAAGQLLPRIHCQSLARYGLQQARNFQLQSHLNPSPIYHGFQSNPHPSRAVLQRDLFDRFRHLPRLKRSETEASSYF</sequence>
<keyword evidence="5" id="KW-0547">Nucleotide-binding</keyword>
<name>A0ABW3EEH4_9LACO</name>
<dbReference type="Proteomes" id="UP001597104">
    <property type="component" value="Unassembled WGS sequence"/>
</dbReference>
<evidence type="ECO:0000256" key="6">
    <source>
        <dbReference type="ARBA" id="ARBA00022840"/>
    </source>
</evidence>